<dbReference type="Gene3D" id="3.90.550.10">
    <property type="entry name" value="Spore Coat Polysaccharide Biosynthesis Protein SpsA, Chain A"/>
    <property type="match status" value="1"/>
</dbReference>
<dbReference type="Pfam" id="PF02709">
    <property type="entry name" value="Glyco_transf_7C"/>
    <property type="match status" value="1"/>
</dbReference>
<dbReference type="SUPFAM" id="SSF53448">
    <property type="entry name" value="Nucleotide-diphospho-sugar transferases"/>
    <property type="match status" value="1"/>
</dbReference>
<evidence type="ECO:0000313" key="7">
    <source>
        <dbReference type="Proteomes" id="UP000546464"/>
    </source>
</evidence>
<reference evidence="6 7" key="1">
    <citation type="submission" date="2020-07" db="EMBL/GenBank/DDBJ databases">
        <authorList>
            <person name="Feng X."/>
        </authorList>
    </citation>
    <scope>NUCLEOTIDE SEQUENCE [LARGE SCALE GENOMIC DNA]</scope>
    <source>
        <strain evidence="6 7">JCM31066</strain>
    </source>
</reference>
<dbReference type="PANTHER" id="PTHR43179:SF12">
    <property type="entry name" value="GALACTOFURANOSYLTRANSFERASE GLFT2"/>
    <property type="match status" value="1"/>
</dbReference>
<dbReference type="Pfam" id="PF00535">
    <property type="entry name" value="Glycos_transf_2"/>
    <property type="match status" value="1"/>
</dbReference>
<dbReference type="InterPro" id="IPR029044">
    <property type="entry name" value="Nucleotide-diphossugar_trans"/>
</dbReference>
<accession>A0A842HE60</accession>
<comment type="similarity">
    <text evidence="1">Belongs to the glycosyltransferase 2 family.</text>
</comment>
<dbReference type="InterPro" id="IPR027791">
    <property type="entry name" value="Galactosyl_T_C"/>
</dbReference>
<feature type="domain" description="Galactosyltransferase C-terminal" evidence="5">
    <location>
        <begin position="160"/>
        <end position="211"/>
    </location>
</feature>
<dbReference type="RefSeq" id="WP_185675816.1">
    <property type="nucleotide sequence ID" value="NZ_JACHVB010000034.1"/>
</dbReference>
<dbReference type="GO" id="GO:0016757">
    <property type="term" value="F:glycosyltransferase activity"/>
    <property type="evidence" value="ECO:0007669"/>
    <property type="project" value="UniProtKB-KW"/>
</dbReference>
<keyword evidence="3 6" id="KW-0808">Transferase</keyword>
<evidence type="ECO:0000256" key="3">
    <source>
        <dbReference type="ARBA" id="ARBA00022679"/>
    </source>
</evidence>
<proteinExistence type="inferred from homology"/>
<keyword evidence="2" id="KW-0328">Glycosyltransferase</keyword>
<protein>
    <submittedName>
        <fullName evidence="6">Glycosyltransferase</fullName>
    </submittedName>
</protein>
<sequence>MKNFSLGLIVNTYRNPRALDKVLAAIHGGTELPHEVILAEDDEDAATAAVAADWRDRLGCPLVHCSQADKGYRRSRILNLAIARATSDYLVFIDGDCIPGKRFVADHKGLAREGCFVQGRRTFLDEKSVPAFLDGRASARKLFWTGKISGRFKAIRLPVPKIKRNRELHGVLGCNLGLWREDLLAVNGYDESFEGWGAEDSDLAARLYHLGRDRLLVHGRAVLLHLNHPFLPRDDYAANKARLQQTLDSGRIRCEHGVDAHR</sequence>
<dbReference type="EMBL" id="JACHVB010000034">
    <property type="protein sequence ID" value="MBC2594855.1"/>
    <property type="molecule type" value="Genomic_DNA"/>
</dbReference>
<dbReference type="InterPro" id="IPR001173">
    <property type="entry name" value="Glyco_trans_2-like"/>
</dbReference>
<name>A0A842HE60_9BACT</name>
<comment type="caution">
    <text evidence="6">The sequence shown here is derived from an EMBL/GenBank/DDBJ whole genome shotgun (WGS) entry which is preliminary data.</text>
</comment>
<dbReference type="AlphaFoldDB" id="A0A842HE60"/>
<evidence type="ECO:0000259" key="4">
    <source>
        <dbReference type="Pfam" id="PF00535"/>
    </source>
</evidence>
<dbReference type="Proteomes" id="UP000546464">
    <property type="component" value="Unassembled WGS sequence"/>
</dbReference>
<evidence type="ECO:0000259" key="5">
    <source>
        <dbReference type="Pfam" id="PF02709"/>
    </source>
</evidence>
<organism evidence="6 7">
    <name type="scientific">Ruficoccus amylovorans</name>
    <dbReference type="NCBI Taxonomy" id="1804625"/>
    <lineage>
        <taxon>Bacteria</taxon>
        <taxon>Pseudomonadati</taxon>
        <taxon>Verrucomicrobiota</taxon>
        <taxon>Opitutia</taxon>
        <taxon>Puniceicoccales</taxon>
        <taxon>Cerasicoccaceae</taxon>
        <taxon>Ruficoccus</taxon>
    </lineage>
</organism>
<gene>
    <name evidence="6" type="ORF">H5P28_11350</name>
</gene>
<evidence type="ECO:0000256" key="2">
    <source>
        <dbReference type="ARBA" id="ARBA00022676"/>
    </source>
</evidence>
<dbReference type="PANTHER" id="PTHR43179">
    <property type="entry name" value="RHAMNOSYLTRANSFERASE WBBL"/>
    <property type="match status" value="1"/>
</dbReference>
<evidence type="ECO:0000313" key="6">
    <source>
        <dbReference type="EMBL" id="MBC2594855.1"/>
    </source>
</evidence>
<feature type="domain" description="Glycosyltransferase 2-like" evidence="4">
    <location>
        <begin position="9"/>
        <end position="126"/>
    </location>
</feature>
<evidence type="ECO:0000256" key="1">
    <source>
        <dbReference type="ARBA" id="ARBA00006739"/>
    </source>
</evidence>
<keyword evidence="7" id="KW-1185">Reference proteome</keyword>